<dbReference type="RefSeq" id="XP_025397546.1">
    <property type="nucleotide sequence ID" value="XM_025548832.1"/>
</dbReference>
<dbReference type="Proteomes" id="UP000247233">
    <property type="component" value="Unassembled WGS sequence"/>
</dbReference>
<dbReference type="AlphaFoldDB" id="A0A317VTB4"/>
<keyword evidence="2" id="KW-1185">Reference proteome</keyword>
<dbReference type="EMBL" id="MSFL01000020">
    <property type="protein sequence ID" value="PWY76182.1"/>
    <property type="molecule type" value="Genomic_DNA"/>
</dbReference>
<name>A0A317VTB4_9EURO</name>
<comment type="caution">
    <text evidence="1">The sequence shown here is derived from an EMBL/GenBank/DDBJ whole genome shotgun (WGS) entry which is preliminary data.</text>
</comment>
<proteinExistence type="predicted"/>
<protein>
    <submittedName>
        <fullName evidence="1">Uncharacterized protein</fullName>
    </submittedName>
</protein>
<dbReference type="VEuPathDB" id="FungiDB:BO70DRAFT_90535"/>
<organism evidence="1 2">
    <name type="scientific">Aspergillus heteromorphus CBS 117.55</name>
    <dbReference type="NCBI Taxonomy" id="1448321"/>
    <lineage>
        <taxon>Eukaryota</taxon>
        <taxon>Fungi</taxon>
        <taxon>Dikarya</taxon>
        <taxon>Ascomycota</taxon>
        <taxon>Pezizomycotina</taxon>
        <taxon>Eurotiomycetes</taxon>
        <taxon>Eurotiomycetidae</taxon>
        <taxon>Eurotiales</taxon>
        <taxon>Aspergillaceae</taxon>
        <taxon>Aspergillus</taxon>
        <taxon>Aspergillus subgen. Circumdati</taxon>
    </lineage>
</organism>
<reference evidence="1 2" key="1">
    <citation type="submission" date="2016-12" db="EMBL/GenBank/DDBJ databases">
        <title>The genomes of Aspergillus section Nigri reveals drivers in fungal speciation.</title>
        <authorList>
            <consortium name="DOE Joint Genome Institute"/>
            <person name="Vesth T.C."/>
            <person name="Nybo J."/>
            <person name="Theobald S."/>
            <person name="Brandl J."/>
            <person name="Frisvad J.C."/>
            <person name="Nielsen K.F."/>
            <person name="Lyhne E.K."/>
            <person name="Kogle M.E."/>
            <person name="Kuo A."/>
            <person name="Riley R."/>
            <person name="Clum A."/>
            <person name="Nolan M."/>
            <person name="Lipzen A."/>
            <person name="Salamov A."/>
            <person name="Henrissat B."/>
            <person name="Wiebenga A."/>
            <person name="De Vries R.P."/>
            <person name="Grigoriev I.V."/>
            <person name="Mortensen U.H."/>
            <person name="Andersen M.R."/>
            <person name="Baker S.E."/>
        </authorList>
    </citation>
    <scope>NUCLEOTIDE SEQUENCE [LARGE SCALE GENOMIC DNA]</scope>
    <source>
        <strain evidence="1 2">CBS 117.55</strain>
    </source>
</reference>
<evidence type="ECO:0000313" key="2">
    <source>
        <dbReference type="Proteomes" id="UP000247233"/>
    </source>
</evidence>
<accession>A0A317VTB4</accession>
<sequence length="147" mass="16185">MKPRNRPARSTKIPDTSGYLLPLSTALARLPTRLSVLSSEESRMTGPRLIREMNMSPACTYRRRPKRGERTPSDAIGRLAVQPFLPALAQLIIIIIGTRQEQGACIASLISLLPLANRRSTMTPARSSTTGIDNISVSEIMARRPAY</sequence>
<gene>
    <name evidence="1" type="ORF">BO70DRAFT_90535</name>
</gene>
<evidence type="ECO:0000313" key="1">
    <source>
        <dbReference type="EMBL" id="PWY76182.1"/>
    </source>
</evidence>
<dbReference type="GeneID" id="37071069"/>